<feature type="compositionally biased region" description="Pro residues" evidence="2">
    <location>
        <begin position="230"/>
        <end position="242"/>
    </location>
</feature>
<reference evidence="4 5" key="1">
    <citation type="submission" date="2024-08" db="EMBL/GenBank/DDBJ databases">
        <authorList>
            <person name="Cucini C."/>
            <person name="Frati F."/>
        </authorList>
    </citation>
    <scope>NUCLEOTIDE SEQUENCE [LARGE SCALE GENOMIC DNA]</scope>
</reference>
<evidence type="ECO:0000313" key="5">
    <source>
        <dbReference type="Proteomes" id="UP001642540"/>
    </source>
</evidence>
<protein>
    <recommendedName>
        <fullName evidence="3">ShKT domain-containing protein</fullName>
    </recommendedName>
</protein>
<keyword evidence="5" id="KW-1185">Reference proteome</keyword>
<dbReference type="Pfam" id="PF01549">
    <property type="entry name" value="ShK"/>
    <property type="match status" value="1"/>
</dbReference>
<evidence type="ECO:0000313" key="4">
    <source>
        <dbReference type="EMBL" id="CAL8071291.1"/>
    </source>
</evidence>
<evidence type="ECO:0000256" key="1">
    <source>
        <dbReference type="PROSITE-ProRule" id="PRU01005"/>
    </source>
</evidence>
<accession>A0ABP1PTI8</accession>
<dbReference type="SMART" id="SM00254">
    <property type="entry name" value="ShKT"/>
    <property type="match status" value="1"/>
</dbReference>
<comment type="caution">
    <text evidence="4">The sequence shown here is derived from an EMBL/GenBank/DDBJ whole genome shotgun (WGS) entry which is preliminary data.</text>
</comment>
<feature type="domain" description="ShKT" evidence="3">
    <location>
        <begin position="172"/>
        <end position="206"/>
    </location>
</feature>
<feature type="disulfide bond" evidence="1">
    <location>
        <begin position="172"/>
        <end position="206"/>
    </location>
</feature>
<dbReference type="Proteomes" id="UP001642540">
    <property type="component" value="Unassembled WGS sequence"/>
</dbReference>
<organism evidence="4 5">
    <name type="scientific">Orchesella dallaii</name>
    <dbReference type="NCBI Taxonomy" id="48710"/>
    <lineage>
        <taxon>Eukaryota</taxon>
        <taxon>Metazoa</taxon>
        <taxon>Ecdysozoa</taxon>
        <taxon>Arthropoda</taxon>
        <taxon>Hexapoda</taxon>
        <taxon>Collembola</taxon>
        <taxon>Entomobryomorpha</taxon>
        <taxon>Entomobryoidea</taxon>
        <taxon>Orchesellidae</taxon>
        <taxon>Orchesellinae</taxon>
        <taxon>Orchesella</taxon>
    </lineage>
</organism>
<dbReference type="InterPro" id="IPR003582">
    <property type="entry name" value="ShKT_dom"/>
</dbReference>
<dbReference type="PROSITE" id="PS51670">
    <property type="entry name" value="SHKT"/>
    <property type="match status" value="1"/>
</dbReference>
<feature type="region of interest" description="Disordered" evidence="2">
    <location>
        <begin position="219"/>
        <end position="242"/>
    </location>
</feature>
<dbReference type="EMBL" id="CAXLJM020000005">
    <property type="protein sequence ID" value="CAL8071291.1"/>
    <property type="molecule type" value="Genomic_DNA"/>
</dbReference>
<evidence type="ECO:0000259" key="3">
    <source>
        <dbReference type="PROSITE" id="PS51670"/>
    </source>
</evidence>
<sequence>MNMCGHSATDSAGIHYQAYNSSYLQSLHMDNCYCNVSSVTDKDKEVNFCILEAPEIQINIPIQQDGQYELVMKFADICCSHISHRMFRGFLNELTAFEPMYLPEVNVVVDRRLDFIVGNNMTDLMVGHNHNKIVDKKLNLFILKNSYFHEPAIISAVYIRNKMCGGDKNKLCHEMHERCEEFARLGECAKNPNFMLTHCKKSCGVCTAKVTNPALKPTAIPIPSQFQPDEPQPPAIPPSTTT</sequence>
<gene>
    <name evidence="4" type="ORF">ODALV1_LOCUS1650</name>
</gene>
<comment type="caution">
    <text evidence="1">Lacks conserved residue(s) required for the propagation of feature annotation.</text>
</comment>
<name>A0ABP1PTI8_9HEXA</name>
<evidence type="ECO:0000256" key="2">
    <source>
        <dbReference type="SAM" id="MobiDB-lite"/>
    </source>
</evidence>
<proteinExistence type="predicted"/>
<keyword evidence="1" id="KW-1015">Disulfide bond</keyword>